<dbReference type="PIRSF" id="PIRSF006324">
    <property type="entry name" value="LeuE"/>
    <property type="match status" value="1"/>
</dbReference>
<feature type="transmembrane region" description="Helical" evidence="7">
    <location>
        <begin position="40"/>
        <end position="65"/>
    </location>
</feature>
<reference evidence="8 9" key="1">
    <citation type="submission" date="2018-09" db="EMBL/GenBank/DDBJ databases">
        <authorList>
            <person name="Zhu H."/>
        </authorList>
    </citation>
    <scope>NUCLEOTIDE SEQUENCE [LARGE SCALE GENOMIC DNA]</scope>
    <source>
        <strain evidence="8 9">K2W22B-5</strain>
    </source>
</reference>
<feature type="transmembrane region" description="Helical" evidence="7">
    <location>
        <begin position="155"/>
        <end position="173"/>
    </location>
</feature>
<dbReference type="Pfam" id="PF01810">
    <property type="entry name" value="LysE"/>
    <property type="match status" value="1"/>
</dbReference>
<evidence type="ECO:0000256" key="3">
    <source>
        <dbReference type="ARBA" id="ARBA00022475"/>
    </source>
</evidence>
<dbReference type="PANTHER" id="PTHR30086">
    <property type="entry name" value="ARGININE EXPORTER PROTEIN ARGO"/>
    <property type="match status" value="1"/>
</dbReference>
<comment type="similarity">
    <text evidence="2">Belongs to the Rht family.</text>
</comment>
<feature type="transmembrane region" description="Helical" evidence="7">
    <location>
        <begin position="194"/>
        <end position="213"/>
    </location>
</feature>
<accession>A0A418VQ62</accession>
<evidence type="ECO:0000256" key="7">
    <source>
        <dbReference type="SAM" id="Phobius"/>
    </source>
</evidence>
<gene>
    <name evidence="8" type="ORF">D3877_25040</name>
</gene>
<evidence type="ECO:0000256" key="2">
    <source>
        <dbReference type="ARBA" id="ARBA00007928"/>
    </source>
</evidence>
<evidence type="ECO:0000256" key="4">
    <source>
        <dbReference type="ARBA" id="ARBA00022692"/>
    </source>
</evidence>
<comment type="caution">
    <text evidence="8">The sequence shown here is derived from an EMBL/GenBank/DDBJ whole genome shotgun (WGS) entry which is preliminary data.</text>
</comment>
<evidence type="ECO:0000256" key="5">
    <source>
        <dbReference type="ARBA" id="ARBA00022989"/>
    </source>
</evidence>
<sequence length="216" mass="22563">MTLDLWILYALAAIGLSLTPGPNGLLSLTHGVRYGFNRTIATVLGGVVGFLVLVAASLAGMGALLAASETAFTIAKWIGAAYLVYLGVRLWRTPAAAINADGGADGGADGQAESGPRNGPIRLFAEGFLVAVSNPKALIFFAAFLPQFMIPGASFWLQFAVLGGTFAFTEFCYELVLAGMAQRIAPWLTRHGRVFNRITGGAFIGIGGVMAAARHN</sequence>
<evidence type="ECO:0000256" key="1">
    <source>
        <dbReference type="ARBA" id="ARBA00004651"/>
    </source>
</evidence>
<keyword evidence="5 7" id="KW-1133">Transmembrane helix</keyword>
<feature type="transmembrane region" description="Helical" evidence="7">
    <location>
        <begin position="127"/>
        <end position="149"/>
    </location>
</feature>
<dbReference type="Proteomes" id="UP000283458">
    <property type="component" value="Unassembled WGS sequence"/>
</dbReference>
<organism evidence="8 9">
    <name type="scientific">Azospirillum cavernae</name>
    <dbReference type="NCBI Taxonomy" id="2320860"/>
    <lineage>
        <taxon>Bacteria</taxon>
        <taxon>Pseudomonadati</taxon>
        <taxon>Pseudomonadota</taxon>
        <taxon>Alphaproteobacteria</taxon>
        <taxon>Rhodospirillales</taxon>
        <taxon>Azospirillaceae</taxon>
        <taxon>Azospirillum</taxon>
    </lineage>
</organism>
<keyword evidence="3" id="KW-1003">Cell membrane</keyword>
<keyword evidence="6 7" id="KW-0472">Membrane</keyword>
<protein>
    <submittedName>
        <fullName evidence="8">LysE family translocator</fullName>
    </submittedName>
</protein>
<dbReference type="GO" id="GO:0042970">
    <property type="term" value="F:homoserine transmembrane transporter activity"/>
    <property type="evidence" value="ECO:0007669"/>
    <property type="project" value="TreeGrafter"/>
</dbReference>
<dbReference type="AlphaFoldDB" id="A0A418VQ62"/>
<evidence type="ECO:0000256" key="6">
    <source>
        <dbReference type="ARBA" id="ARBA00023136"/>
    </source>
</evidence>
<dbReference type="OrthoDB" id="9804822at2"/>
<dbReference type="EMBL" id="QYUL01000004">
    <property type="protein sequence ID" value="RJF78361.1"/>
    <property type="molecule type" value="Genomic_DNA"/>
</dbReference>
<dbReference type="GO" id="GO:0005886">
    <property type="term" value="C:plasma membrane"/>
    <property type="evidence" value="ECO:0007669"/>
    <property type="project" value="UniProtKB-SubCell"/>
</dbReference>
<proteinExistence type="inferred from homology"/>
<feature type="transmembrane region" description="Helical" evidence="7">
    <location>
        <begin position="6"/>
        <end position="28"/>
    </location>
</feature>
<dbReference type="RefSeq" id="WP_119833501.1">
    <property type="nucleotide sequence ID" value="NZ_QYUL01000004.1"/>
</dbReference>
<evidence type="ECO:0000313" key="8">
    <source>
        <dbReference type="EMBL" id="RJF78361.1"/>
    </source>
</evidence>
<keyword evidence="4 7" id="KW-0812">Transmembrane</keyword>
<name>A0A418VQ62_9PROT</name>
<feature type="transmembrane region" description="Helical" evidence="7">
    <location>
        <begin position="71"/>
        <end position="88"/>
    </location>
</feature>
<comment type="subcellular location">
    <subcellularLocation>
        <location evidence="1">Cell membrane</location>
        <topology evidence="1">Multi-pass membrane protein</topology>
    </subcellularLocation>
</comment>
<keyword evidence="9" id="KW-1185">Reference proteome</keyword>
<dbReference type="InterPro" id="IPR001123">
    <property type="entry name" value="LeuE-type"/>
</dbReference>
<dbReference type="PANTHER" id="PTHR30086:SF14">
    <property type="entry name" value="HOMOSERINE_HOMOSERINE LACTONE EFFLUX PROTEIN"/>
    <property type="match status" value="1"/>
</dbReference>
<evidence type="ECO:0000313" key="9">
    <source>
        <dbReference type="Proteomes" id="UP000283458"/>
    </source>
</evidence>